<gene>
    <name evidence="5" type="primary">rplX</name>
    <name evidence="8" type="ORF">A3J66_01000</name>
</gene>
<keyword evidence="5" id="KW-0699">rRNA-binding</keyword>
<dbReference type="GO" id="GO:0005840">
    <property type="term" value="C:ribosome"/>
    <property type="evidence" value="ECO:0007669"/>
    <property type="project" value="UniProtKB-KW"/>
</dbReference>
<dbReference type="EMBL" id="MFQB01000058">
    <property type="protein sequence ID" value="OGH64511.1"/>
    <property type="molecule type" value="Genomic_DNA"/>
</dbReference>
<dbReference type="Pfam" id="PF00467">
    <property type="entry name" value="KOW"/>
    <property type="match status" value="1"/>
</dbReference>
<comment type="similarity">
    <text evidence="1 5 6">Belongs to the universal ribosomal protein uL24 family.</text>
</comment>
<dbReference type="InterPro" id="IPR005825">
    <property type="entry name" value="Ribosomal_uL24_CS"/>
</dbReference>
<evidence type="ECO:0000259" key="7">
    <source>
        <dbReference type="SMART" id="SM00739"/>
    </source>
</evidence>
<comment type="function">
    <text evidence="5">One of two assembly initiator proteins, it binds directly to the 5'-end of the 23S rRNA, where it nucleates assembly of the 50S subunit.</text>
</comment>
<keyword evidence="5" id="KW-0694">RNA-binding</keyword>
<dbReference type="GO" id="GO:0006412">
    <property type="term" value="P:translation"/>
    <property type="evidence" value="ECO:0007669"/>
    <property type="project" value="UniProtKB-UniRule"/>
</dbReference>
<proteinExistence type="inferred from homology"/>
<dbReference type="GO" id="GO:0019843">
    <property type="term" value="F:rRNA binding"/>
    <property type="evidence" value="ECO:0007669"/>
    <property type="project" value="UniProtKB-UniRule"/>
</dbReference>
<dbReference type="CDD" id="cd06089">
    <property type="entry name" value="KOW_RPL26"/>
    <property type="match status" value="1"/>
</dbReference>
<dbReference type="AlphaFoldDB" id="A0A1F6LYQ9"/>
<dbReference type="InterPro" id="IPR003256">
    <property type="entry name" value="Ribosomal_uL24"/>
</dbReference>
<comment type="function">
    <text evidence="5">One of the proteins that surrounds the polypeptide exit tunnel on the outside of the subunit.</text>
</comment>
<dbReference type="PANTHER" id="PTHR12903">
    <property type="entry name" value="MITOCHONDRIAL RIBOSOMAL PROTEIN L24"/>
    <property type="match status" value="1"/>
</dbReference>
<dbReference type="Proteomes" id="UP000176282">
    <property type="component" value="Unassembled WGS sequence"/>
</dbReference>
<dbReference type="PROSITE" id="PS01108">
    <property type="entry name" value="RIBOSOMAL_L24"/>
    <property type="match status" value="1"/>
</dbReference>
<feature type="domain" description="KOW" evidence="7">
    <location>
        <begin position="2"/>
        <end position="29"/>
    </location>
</feature>
<dbReference type="Pfam" id="PF17136">
    <property type="entry name" value="ribosomal_L24"/>
    <property type="match status" value="1"/>
</dbReference>
<evidence type="ECO:0000313" key="9">
    <source>
        <dbReference type="Proteomes" id="UP000176282"/>
    </source>
</evidence>
<evidence type="ECO:0000256" key="6">
    <source>
        <dbReference type="RuleBase" id="RU003477"/>
    </source>
</evidence>
<evidence type="ECO:0000256" key="5">
    <source>
        <dbReference type="HAMAP-Rule" id="MF_01326"/>
    </source>
</evidence>
<dbReference type="SMART" id="SM00739">
    <property type="entry name" value="KOW"/>
    <property type="match status" value="1"/>
</dbReference>
<dbReference type="NCBIfam" id="TIGR01079">
    <property type="entry name" value="rplX_bact"/>
    <property type="match status" value="1"/>
</dbReference>
<evidence type="ECO:0000256" key="1">
    <source>
        <dbReference type="ARBA" id="ARBA00010618"/>
    </source>
</evidence>
<dbReference type="Gene3D" id="2.30.30.30">
    <property type="match status" value="1"/>
</dbReference>
<dbReference type="STRING" id="1798680.A3J66_01000"/>
<dbReference type="GO" id="GO:1990904">
    <property type="term" value="C:ribonucleoprotein complex"/>
    <property type="evidence" value="ECO:0007669"/>
    <property type="project" value="UniProtKB-KW"/>
</dbReference>
<dbReference type="SUPFAM" id="SSF50104">
    <property type="entry name" value="Translation proteins SH3-like domain"/>
    <property type="match status" value="1"/>
</dbReference>
<dbReference type="InterPro" id="IPR008991">
    <property type="entry name" value="Translation_prot_SH3-like_sf"/>
</dbReference>
<keyword evidence="2 5" id="KW-0689">Ribosomal protein</keyword>
<dbReference type="InterPro" id="IPR057264">
    <property type="entry name" value="Ribosomal_uL24_C"/>
</dbReference>
<reference evidence="8 9" key="1">
    <citation type="journal article" date="2016" name="Nat. Commun.">
        <title>Thousands of microbial genomes shed light on interconnected biogeochemical processes in an aquifer system.</title>
        <authorList>
            <person name="Anantharaman K."/>
            <person name="Brown C.T."/>
            <person name="Hug L.A."/>
            <person name="Sharon I."/>
            <person name="Castelle C.J."/>
            <person name="Probst A.J."/>
            <person name="Thomas B.C."/>
            <person name="Singh A."/>
            <person name="Wilkins M.J."/>
            <person name="Karaoz U."/>
            <person name="Brodie E.L."/>
            <person name="Williams K.H."/>
            <person name="Hubbard S.S."/>
            <person name="Banfield J.F."/>
        </authorList>
    </citation>
    <scope>NUCLEOTIDE SEQUENCE [LARGE SCALE GENOMIC DNA]</scope>
</reference>
<sequence length="106" mass="11657">MKIKSGDNVKVISGKERGKTGKVMQVLFNKRNSQTYVVLEGVNMRKKHVRSGKRGQAGQTIELPGPIHISNVMVIDPKTNKPTRVGYIVEGKTKKRVAKGSGEVID</sequence>
<comment type="caution">
    <text evidence="8">The sequence shown here is derived from an EMBL/GenBank/DDBJ whole genome shotgun (WGS) entry which is preliminary data.</text>
</comment>
<dbReference type="GO" id="GO:0003735">
    <property type="term" value="F:structural constituent of ribosome"/>
    <property type="evidence" value="ECO:0007669"/>
    <property type="project" value="InterPro"/>
</dbReference>
<accession>A0A1F6LYQ9</accession>
<keyword evidence="3 5" id="KW-0687">Ribonucleoprotein</keyword>
<organism evidence="8 9">
    <name type="scientific">Candidatus Magasanikbacteria bacterium RIFCSPHIGHO2_02_FULL_47_14</name>
    <dbReference type="NCBI Taxonomy" id="1798680"/>
    <lineage>
        <taxon>Bacteria</taxon>
        <taxon>Candidatus Magasanikiibacteriota</taxon>
    </lineage>
</organism>
<dbReference type="InterPro" id="IPR005824">
    <property type="entry name" value="KOW"/>
</dbReference>
<evidence type="ECO:0000256" key="4">
    <source>
        <dbReference type="ARBA" id="ARBA00035206"/>
    </source>
</evidence>
<evidence type="ECO:0000256" key="3">
    <source>
        <dbReference type="ARBA" id="ARBA00023274"/>
    </source>
</evidence>
<comment type="subunit">
    <text evidence="5">Part of the 50S ribosomal subunit.</text>
</comment>
<protein>
    <recommendedName>
        <fullName evidence="4 5">Large ribosomal subunit protein uL24</fullName>
    </recommendedName>
</protein>
<evidence type="ECO:0000313" key="8">
    <source>
        <dbReference type="EMBL" id="OGH64511.1"/>
    </source>
</evidence>
<dbReference type="InterPro" id="IPR041988">
    <property type="entry name" value="Ribosomal_uL24_KOW"/>
</dbReference>
<dbReference type="InterPro" id="IPR014722">
    <property type="entry name" value="Rib_uL2_dom2"/>
</dbReference>
<dbReference type="HAMAP" id="MF_01326_B">
    <property type="entry name" value="Ribosomal_uL24_B"/>
    <property type="match status" value="1"/>
</dbReference>
<evidence type="ECO:0000256" key="2">
    <source>
        <dbReference type="ARBA" id="ARBA00022980"/>
    </source>
</evidence>
<name>A0A1F6LYQ9_9BACT</name>